<keyword evidence="6 8" id="KW-0456">Lyase</keyword>
<evidence type="ECO:0000256" key="4">
    <source>
        <dbReference type="ARBA" id="ARBA00022723"/>
    </source>
</evidence>
<accession>A0ABX1LX00</accession>
<keyword evidence="4 8" id="KW-0479">Metal-binding</keyword>
<dbReference type="PANTHER" id="PTHR12589">
    <property type="entry name" value="PYRUVOYL TETRAHYDROBIOPTERIN SYNTHASE"/>
    <property type="match status" value="1"/>
</dbReference>
<keyword evidence="10" id="KW-1185">Reference proteome</keyword>
<evidence type="ECO:0000256" key="6">
    <source>
        <dbReference type="ARBA" id="ARBA00023239"/>
    </source>
</evidence>
<comment type="pathway">
    <text evidence="1 8">Purine metabolism; 7-cyano-7-deazaguanine biosynthesis.</text>
</comment>
<dbReference type="EMBL" id="JAAVJL010000003">
    <property type="protein sequence ID" value="NMF60694.1"/>
    <property type="molecule type" value="Genomic_DNA"/>
</dbReference>
<evidence type="ECO:0000313" key="9">
    <source>
        <dbReference type="EMBL" id="NMF60694.1"/>
    </source>
</evidence>
<comment type="cofactor">
    <cofactor evidence="8">
        <name>Zn(2+)</name>
        <dbReference type="ChEBI" id="CHEBI:29105"/>
    </cofactor>
    <text evidence="8">Binds 1 zinc ion per subunit.</text>
</comment>
<organism evidence="9 10">
    <name type="scientific">Pseudanabaena yagii GIHE-NHR1</name>
    <dbReference type="NCBI Taxonomy" id="2722753"/>
    <lineage>
        <taxon>Bacteria</taxon>
        <taxon>Bacillati</taxon>
        <taxon>Cyanobacteriota</taxon>
        <taxon>Cyanophyceae</taxon>
        <taxon>Pseudanabaenales</taxon>
        <taxon>Pseudanabaenaceae</taxon>
        <taxon>Pseudanabaena</taxon>
        <taxon>Pseudanabaena yagii</taxon>
    </lineage>
</organism>
<gene>
    <name evidence="9" type="primary">queD</name>
    <name evidence="9" type="ORF">HC246_22350</name>
</gene>
<protein>
    <recommendedName>
        <fullName evidence="3 8">6-carboxy-5,6,7,8-tetrahydropterin synthase</fullName>
        <ecNumber evidence="8">4.-.-.-</ecNumber>
    </recommendedName>
</protein>
<sequence length="132" mass="15290">MWIISKEFRFEAAHKLPHHDGKCQRLHGHSFVGKVFLKSDSLQSDGSQAGMVLDYGIIKKYLEPMTEKYLDHHYLNESTNLENPTSEELARWIFNYLQEDGLESLYAVEIRETCTSACTYFGGNNDYYSIVK</sequence>
<dbReference type="Gene3D" id="3.30.479.10">
    <property type="entry name" value="6-pyruvoyl tetrahydropterin synthase/QueD"/>
    <property type="match status" value="1"/>
</dbReference>
<dbReference type="InterPro" id="IPR007115">
    <property type="entry name" value="6-PTP_synth/QueD"/>
</dbReference>
<evidence type="ECO:0000256" key="8">
    <source>
        <dbReference type="PIRNR" id="PIRNR006113"/>
    </source>
</evidence>
<proteinExistence type="inferred from homology"/>
<name>A0ABX1LX00_9CYAN</name>
<evidence type="ECO:0000313" key="10">
    <source>
        <dbReference type="Proteomes" id="UP000738376"/>
    </source>
</evidence>
<keyword evidence="8" id="KW-0671">Queuosine biosynthesis</keyword>
<dbReference type="SUPFAM" id="SSF55620">
    <property type="entry name" value="Tetrahydrobiopterin biosynthesis enzymes-like"/>
    <property type="match status" value="1"/>
</dbReference>
<dbReference type="InterPro" id="IPR038418">
    <property type="entry name" value="6-PTP_synth/QueD_sf"/>
</dbReference>
<evidence type="ECO:0000256" key="7">
    <source>
        <dbReference type="ARBA" id="ARBA00048807"/>
    </source>
</evidence>
<evidence type="ECO:0000256" key="1">
    <source>
        <dbReference type="ARBA" id="ARBA00005061"/>
    </source>
</evidence>
<keyword evidence="5 8" id="KW-0862">Zinc</keyword>
<evidence type="ECO:0000256" key="2">
    <source>
        <dbReference type="ARBA" id="ARBA00008900"/>
    </source>
</evidence>
<evidence type="ECO:0000256" key="5">
    <source>
        <dbReference type="ARBA" id="ARBA00022833"/>
    </source>
</evidence>
<dbReference type="NCBIfam" id="TIGR03367">
    <property type="entry name" value="queuosine_QueD"/>
    <property type="match status" value="1"/>
</dbReference>
<comment type="caution">
    <text evidence="9">The sequence shown here is derived from an EMBL/GenBank/DDBJ whole genome shotgun (WGS) entry which is preliminary data.</text>
</comment>
<comment type="similarity">
    <text evidence="2 8">Belongs to the PTPS family. QueD subfamily.</text>
</comment>
<reference evidence="9 10" key="1">
    <citation type="submission" date="2020-03" db="EMBL/GenBank/DDBJ databases">
        <title>Draft Genome Sequence of 2-Methylisoborneol Producing Pseudanabaena yagii Strain GIHE-NHR1 Isolated from North Han River in South Korea.</title>
        <authorList>
            <person name="Jeong J."/>
        </authorList>
    </citation>
    <scope>NUCLEOTIDE SEQUENCE [LARGE SCALE GENOMIC DNA]</scope>
    <source>
        <strain evidence="9 10">GIHE-NHR1</strain>
    </source>
</reference>
<dbReference type="PIRSF" id="PIRSF006113">
    <property type="entry name" value="PTP_synth"/>
    <property type="match status" value="1"/>
</dbReference>
<dbReference type="Proteomes" id="UP000738376">
    <property type="component" value="Unassembled WGS sequence"/>
</dbReference>
<comment type="catalytic activity">
    <reaction evidence="7 8">
        <text>7,8-dihydroneopterin 3'-triphosphate + H2O = 6-carboxy-5,6,7,8-tetrahydropterin + triphosphate + acetaldehyde + 2 H(+)</text>
        <dbReference type="Rhea" id="RHEA:27966"/>
        <dbReference type="ChEBI" id="CHEBI:15343"/>
        <dbReference type="ChEBI" id="CHEBI:15377"/>
        <dbReference type="ChEBI" id="CHEBI:15378"/>
        <dbReference type="ChEBI" id="CHEBI:18036"/>
        <dbReference type="ChEBI" id="CHEBI:58462"/>
        <dbReference type="ChEBI" id="CHEBI:61032"/>
        <dbReference type="EC" id="4.1.2.50"/>
    </reaction>
</comment>
<evidence type="ECO:0000256" key="3">
    <source>
        <dbReference type="ARBA" id="ARBA00018141"/>
    </source>
</evidence>
<dbReference type="PANTHER" id="PTHR12589:SF7">
    <property type="entry name" value="6-PYRUVOYL TETRAHYDROBIOPTERIN SYNTHASE"/>
    <property type="match status" value="1"/>
</dbReference>
<dbReference type="RefSeq" id="WP_169365615.1">
    <property type="nucleotide sequence ID" value="NZ_JAAVJL010000003.1"/>
</dbReference>
<dbReference type="EC" id="4.-.-.-" evidence="8"/>
<dbReference type="Pfam" id="PF01242">
    <property type="entry name" value="PTPS"/>
    <property type="match status" value="1"/>
</dbReference>